<organism evidence="2">
    <name type="scientific">Aurantimonas coralicida</name>
    <dbReference type="NCBI Taxonomy" id="182270"/>
    <lineage>
        <taxon>Bacteria</taxon>
        <taxon>Pseudomonadati</taxon>
        <taxon>Pseudomonadota</taxon>
        <taxon>Alphaproteobacteria</taxon>
        <taxon>Hyphomicrobiales</taxon>
        <taxon>Aurantimonadaceae</taxon>
        <taxon>Aurantimonas</taxon>
    </lineage>
</organism>
<evidence type="ECO:0000256" key="1">
    <source>
        <dbReference type="SAM" id="Phobius"/>
    </source>
</evidence>
<sequence>MHLPHSCDSVAETIVVILGTCRADGNAGPVQFLRDKSRKENGVMSSQSNSFLSGPLGPIYLRTALPIIFVMGMNGLLAVADALFLGVSWARRRWLPSP</sequence>
<proteinExistence type="predicted"/>
<protein>
    <submittedName>
        <fullName evidence="2">Multi antimicrobial extrusion protein MatE</fullName>
    </submittedName>
</protein>
<name>A0A0P0YZ71_9HYPH</name>
<keyword evidence="1" id="KW-1133">Transmembrane helix</keyword>
<reference evidence="2" key="1">
    <citation type="journal article" date="2015" name="Proc. Natl. Acad. Sci. U.S.A.">
        <title>Bacterial clade with the ribosomal RNA operon on a small plasmid rather than the chromosome.</title>
        <authorList>
            <person name="Anda M."/>
            <person name="Ohtsubo Y."/>
            <person name="Okubo T."/>
            <person name="Sugawara M."/>
            <person name="Nagata Y."/>
            <person name="Tsuda M."/>
            <person name="Minamisawa K."/>
            <person name="Mitsui H."/>
        </authorList>
    </citation>
    <scope>NUCLEOTIDE SEQUENCE</scope>
    <source>
        <strain evidence="2">DSM 14790</strain>
    </source>
</reference>
<keyword evidence="1" id="KW-0472">Membrane</keyword>
<evidence type="ECO:0000313" key="2">
    <source>
        <dbReference type="EMBL" id="BAT26859.1"/>
    </source>
</evidence>
<dbReference type="AlphaFoldDB" id="A0A0P0YZ71"/>
<keyword evidence="1" id="KW-0812">Transmembrane</keyword>
<feature type="transmembrane region" description="Helical" evidence="1">
    <location>
        <begin position="59"/>
        <end position="85"/>
    </location>
</feature>
<accession>A0A0P0YZ71</accession>
<dbReference type="EMBL" id="LC066374">
    <property type="protein sequence ID" value="BAT26859.1"/>
    <property type="molecule type" value="Genomic_DNA"/>
</dbReference>